<proteinExistence type="inferred from homology"/>
<dbReference type="GO" id="GO:0005741">
    <property type="term" value="C:mitochondrial outer membrane"/>
    <property type="evidence" value="ECO:0007669"/>
    <property type="project" value="TreeGrafter"/>
</dbReference>
<evidence type="ECO:0008006" key="10">
    <source>
        <dbReference type="Google" id="ProtNLM"/>
    </source>
</evidence>
<evidence type="ECO:0000256" key="2">
    <source>
        <dbReference type="ARBA" id="ARBA00022692"/>
    </source>
</evidence>
<organism evidence="8 9">
    <name type="scientific">Fusarium kuroshium</name>
    <dbReference type="NCBI Taxonomy" id="2010991"/>
    <lineage>
        <taxon>Eukaryota</taxon>
        <taxon>Fungi</taxon>
        <taxon>Dikarya</taxon>
        <taxon>Ascomycota</taxon>
        <taxon>Pezizomycotina</taxon>
        <taxon>Sordariomycetes</taxon>
        <taxon>Hypocreomycetidae</taxon>
        <taxon>Hypocreales</taxon>
        <taxon>Nectriaceae</taxon>
        <taxon>Fusarium</taxon>
        <taxon>Fusarium solani species complex</taxon>
    </lineage>
</organism>
<name>A0A3M2SN68_9HYPO</name>
<protein>
    <recommendedName>
        <fullName evidence="10">Autophagy-related protein 33</fullName>
    </recommendedName>
</protein>
<evidence type="ECO:0000256" key="3">
    <source>
        <dbReference type="ARBA" id="ARBA00022989"/>
    </source>
</evidence>
<dbReference type="PANTHER" id="PTHR37278:SF1">
    <property type="entry name" value="AUTOPHAGY-RELATED PROTEIN 33-RELATED"/>
    <property type="match status" value="1"/>
</dbReference>
<reference evidence="8 9" key="1">
    <citation type="submission" date="2017-06" db="EMBL/GenBank/DDBJ databases">
        <title>Comparative genomic analysis of Ambrosia Fusariam Clade fungi.</title>
        <authorList>
            <person name="Stajich J.E."/>
            <person name="Carrillo J."/>
            <person name="Kijimoto T."/>
            <person name="Eskalen A."/>
            <person name="O'Donnell K."/>
            <person name="Kasson M."/>
        </authorList>
    </citation>
    <scope>NUCLEOTIDE SEQUENCE [LARGE SCALE GENOMIC DNA]</scope>
    <source>
        <strain evidence="8">UCR3666</strain>
    </source>
</reference>
<evidence type="ECO:0000256" key="5">
    <source>
        <dbReference type="ARBA" id="ARBA00038013"/>
    </source>
</evidence>
<comment type="similarity">
    <text evidence="5">Belongs to the ATG33 family.</text>
</comment>
<accession>A0A3M2SN68</accession>
<dbReference type="PANTHER" id="PTHR37278">
    <property type="entry name" value="AUTOPHAGY-RELATED PROTEIN 33-RELATED"/>
    <property type="match status" value="1"/>
</dbReference>
<evidence type="ECO:0000313" key="8">
    <source>
        <dbReference type="EMBL" id="RMJ19017.1"/>
    </source>
</evidence>
<dbReference type="OrthoDB" id="5336366at2759"/>
<sequence length="194" mass="20178">MTATSVSLLKFVGTVSLGLLTGVSYSISTLALPSLLRLPSSSSASQGLTILNDALKAPVLALTSLASAPFLISFFLAPRSARHPYLLYTALFATLSSVAPALLPAPAPRQVAPAAPRQSSRAKMEASYEVLGDSHSEPASEEDIDDVNGEEVRAEVETVARSYIARTALSSLGFVMAVVGIWGDGAPQAVVYVS</sequence>
<dbReference type="InterPro" id="IPR051668">
    <property type="entry name" value="ATG33"/>
</dbReference>
<feature type="compositionally biased region" description="Basic and acidic residues" evidence="6">
    <location>
        <begin position="126"/>
        <end position="138"/>
    </location>
</feature>
<comment type="caution">
    <text evidence="8">The sequence shown here is derived from an EMBL/GenBank/DDBJ whole genome shotgun (WGS) entry which is preliminary data.</text>
</comment>
<evidence type="ECO:0000256" key="4">
    <source>
        <dbReference type="ARBA" id="ARBA00023136"/>
    </source>
</evidence>
<dbReference type="GO" id="GO:0016236">
    <property type="term" value="P:macroautophagy"/>
    <property type="evidence" value="ECO:0007669"/>
    <property type="project" value="TreeGrafter"/>
</dbReference>
<dbReference type="GO" id="GO:0000422">
    <property type="term" value="P:autophagy of mitochondrion"/>
    <property type="evidence" value="ECO:0007669"/>
    <property type="project" value="TreeGrafter"/>
</dbReference>
<keyword evidence="2 7" id="KW-0812">Transmembrane</keyword>
<dbReference type="AlphaFoldDB" id="A0A3M2SN68"/>
<keyword evidence="3 7" id="KW-1133">Transmembrane helix</keyword>
<feature type="transmembrane region" description="Helical" evidence="7">
    <location>
        <begin position="12"/>
        <end position="35"/>
    </location>
</feature>
<feature type="compositionally biased region" description="Acidic residues" evidence="6">
    <location>
        <begin position="139"/>
        <end position="148"/>
    </location>
</feature>
<keyword evidence="4 7" id="KW-0472">Membrane</keyword>
<dbReference type="Proteomes" id="UP000277212">
    <property type="component" value="Unassembled WGS sequence"/>
</dbReference>
<dbReference type="EMBL" id="NKUJ01000012">
    <property type="protein sequence ID" value="RMJ19017.1"/>
    <property type="molecule type" value="Genomic_DNA"/>
</dbReference>
<evidence type="ECO:0000256" key="1">
    <source>
        <dbReference type="ARBA" id="ARBA00004141"/>
    </source>
</evidence>
<evidence type="ECO:0000313" key="9">
    <source>
        <dbReference type="Proteomes" id="UP000277212"/>
    </source>
</evidence>
<feature type="transmembrane region" description="Helical" evidence="7">
    <location>
        <begin position="55"/>
        <end position="78"/>
    </location>
</feature>
<gene>
    <name evidence="8" type="ORF">CDV36_001310</name>
</gene>
<evidence type="ECO:0000256" key="7">
    <source>
        <dbReference type="SAM" id="Phobius"/>
    </source>
</evidence>
<keyword evidence="9" id="KW-1185">Reference proteome</keyword>
<feature type="transmembrane region" description="Helical" evidence="7">
    <location>
        <begin position="85"/>
        <end position="103"/>
    </location>
</feature>
<feature type="region of interest" description="Disordered" evidence="6">
    <location>
        <begin position="126"/>
        <end position="148"/>
    </location>
</feature>
<evidence type="ECO:0000256" key="6">
    <source>
        <dbReference type="SAM" id="MobiDB-lite"/>
    </source>
</evidence>
<comment type="subcellular location">
    <subcellularLocation>
        <location evidence="1">Membrane</location>
        <topology evidence="1">Multi-pass membrane protein</topology>
    </subcellularLocation>
</comment>